<dbReference type="GO" id="GO:0015074">
    <property type="term" value="P:DNA integration"/>
    <property type="evidence" value="ECO:0007669"/>
    <property type="project" value="UniProtKB-KW"/>
</dbReference>
<keyword evidence="4" id="KW-0233">DNA recombination</keyword>
<feature type="active site" description="O-(5'-phospho-DNA)-serine intermediate" evidence="5 6">
    <location>
        <position position="12"/>
    </location>
</feature>
<dbReference type="InterPro" id="IPR036162">
    <property type="entry name" value="Resolvase-like_N_sf"/>
</dbReference>
<reference evidence="8 10" key="1">
    <citation type="submission" date="2016-10" db="EMBL/GenBank/DDBJ databases">
        <title>Complete Genome Sequence of Acetogen Clostridium formicoaceticum ATCC 27076.</title>
        <authorList>
            <person name="Bao T."/>
            <person name="Cheng C."/>
            <person name="Zhao J."/>
            <person name="Yang S.-T."/>
            <person name="Wang J."/>
            <person name="Wang M."/>
        </authorList>
    </citation>
    <scope>NUCLEOTIDE SEQUENCE [LARGE SCALE GENOMIC DNA]</scope>
    <source>
        <strain evidence="8 10">ATCC 27076</strain>
    </source>
</reference>
<evidence type="ECO:0000313" key="8">
    <source>
        <dbReference type="EMBL" id="AOY76020.1"/>
    </source>
</evidence>
<evidence type="ECO:0000313" key="9">
    <source>
        <dbReference type="EMBL" id="ARE86377.1"/>
    </source>
</evidence>
<gene>
    <name evidence="9" type="primary">bin3</name>
    <name evidence="8" type="ORF">BJL90_08980</name>
    <name evidence="9" type="ORF">CLFO_06990</name>
</gene>
<evidence type="ECO:0000256" key="3">
    <source>
        <dbReference type="ARBA" id="ARBA00023125"/>
    </source>
</evidence>
<dbReference type="Pfam" id="PF00239">
    <property type="entry name" value="Resolvase"/>
    <property type="match status" value="1"/>
</dbReference>
<comment type="similarity">
    <text evidence="1">Belongs to the site-specific recombinase resolvase family.</text>
</comment>
<dbReference type="GO" id="GO:0000150">
    <property type="term" value="F:DNA strand exchange activity"/>
    <property type="evidence" value="ECO:0007669"/>
    <property type="project" value="InterPro"/>
</dbReference>
<evidence type="ECO:0000259" key="7">
    <source>
        <dbReference type="PROSITE" id="PS51736"/>
    </source>
</evidence>
<dbReference type="EMBL" id="CP017603">
    <property type="protein sequence ID" value="AOY76020.1"/>
    <property type="molecule type" value="Genomic_DNA"/>
</dbReference>
<accession>A0AAC9RIE5</accession>
<dbReference type="SUPFAM" id="SSF53041">
    <property type="entry name" value="Resolvase-like"/>
    <property type="match status" value="1"/>
</dbReference>
<proteinExistence type="inferred from homology"/>
<keyword evidence="10" id="KW-1185">Reference proteome</keyword>
<dbReference type="CDD" id="cd03768">
    <property type="entry name" value="SR_ResInv"/>
    <property type="match status" value="1"/>
</dbReference>
<evidence type="ECO:0000256" key="6">
    <source>
        <dbReference type="PROSITE-ProRule" id="PRU10137"/>
    </source>
</evidence>
<dbReference type="InterPro" id="IPR006119">
    <property type="entry name" value="Resolv_N"/>
</dbReference>
<dbReference type="PANTHER" id="PTHR30461">
    <property type="entry name" value="DNA-INVERTASE FROM LAMBDOID PROPHAGE"/>
    <property type="match status" value="1"/>
</dbReference>
<reference evidence="9 11" key="2">
    <citation type="submission" date="2017-03" db="EMBL/GenBank/DDBJ databases">
        <title>Complete sequence of Clostridium formicaceticum DSM 92.</title>
        <authorList>
            <person name="Poehlein A."/>
            <person name="Karl M."/>
            <person name="Bengelsdorf F.R."/>
            <person name="Duerre P."/>
            <person name="Daniel R."/>
        </authorList>
    </citation>
    <scope>NUCLEOTIDE SEQUENCE [LARGE SCALE GENOMIC DNA]</scope>
    <source>
        <strain evidence="9 11">DSM 92</strain>
    </source>
</reference>
<feature type="domain" description="Resolvase/invertase-type recombinase catalytic" evidence="7">
    <location>
        <begin position="4"/>
        <end position="150"/>
    </location>
</feature>
<dbReference type="InterPro" id="IPR006118">
    <property type="entry name" value="Recombinase_CS"/>
</dbReference>
<dbReference type="InterPro" id="IPR050639">
    <property type="entry name" value="SSR_resolvase"/>
</dbReference>
<dbReference type="AlphaFoldDB" id="A0AAC9RIE5"/>
<dbReference type="PROSITE" id="PS51736">
    <property type="entry name" value="RECOMBINASES_3"/>
    <property type="match status" value="1"/>
</dbReference>
<evidence type="ECO:0000256" key="5">
    <source>
        <dbReference type="PIRSR" id="PIRSR606118-50"/>
    </source>
</evidence>
<dbReference type="SMART" id="SM00857">
    <property type="entry name" value="Resolvase"/>
    <property type="match status" value="1"/>
</dbReference>
<dbReference type="Gene3D" id="3.40.50.1390">
    <property type="entry name" value="Resolvase, N-terminal catalytic domain"/>
    <property type="match status" value="1"/>
</dbReference>
<organism evidence="9 11">
    <name type="scientific">Clostridium formicaceticum</name>
    <dbReference type="NCBI Taxonomy" id="1497"/>
    <lineage>
        <taxon>Bacteria</taxon>
        <taxon>Bacillati</taxon>
        <taxon>Bacillota</taxon>
        <taxon>Clostridia</taxon>
        <taxon>Eubacteriales</taxon>
        <taxon>Clostridiaceae</taxon>
        <taxon>Clostridium</taxon>
    </lineage>
</organism>
<dbReference type="PROSITE" id="PS00397">
    <property type="entry name" value="RECOMBINASES_1"/>
    <property type="match status" value="1"/>
</dbReference>
<dbReference type="Proteomes" id="UP000192478">
    <property type="component" value="Chromosome"/>
</dbReference>
<keyword evidence="3" id="KW-0238">DNA-binding</keyword>
<evidence type="ECO:0000256" key="1">
    <source>
        <dbReference type="ARBA" id="ARBA00009913"/>
    </source>
</evidence>
<evidence type="ECO:0000256" key="4">
    <source>
        <dbReference type="ARBA" id="ARBA00023172"/>
    </source>
</evidence>
<evidence type="ECO:0000256" key="2">
    <source>
        <dbReference type="ARBA" id="ARBA00022908"/>
    </source>
</evidence>
<dbReference type="KEGG" id="cfm:BJL90_08980"/>
<sequence length="203" mass="23928">MQTKAFGYVRVSSKDQNVDRQVNEMLAISINERDIFIDKQSGKDFERPMYQALKSYLRQGDKLYIKALDRFGRNKEQILEEWRNITKEIGADIIVMDMPLLDTTKYKNVSGLENLITDIVLQLLSYFAEEERSRIKTRQAEGILIAKRKGVKFGRPAIEYPPEWDYYYSIWKQGKATAVETFRKLNLKKATFYKLVKKYEGRE</sequence>
<evidence type="ECO:0000313" key="10">
    <source>
        <dbReference type="Proteomes" id="UP000177894"/>
    </source>
</evidence>
<dbReference type="RefSeq" id="WP_070966812.1">
    <property type="nucleotide sequence ID" value="NZ_CP017603.1"/>
</dbReference>
<dbReference type="PANTHER" id="PTHR30461:SF26">
    <property type="entry name" value="RESOLVASE HOMOLOG YNEB"/>
    <property type="match status" value="1"/>
</dbReference>
<protein>
    <submittedName>
        <fullName evidence="8">DNA recombinase</fullName>
    </submittedName>
    <submittedName>
        <fullName evidence="9">Transposon Tn552 DNA-invertase bin3</fullName>
    </submittedName>
</protein>
<evidence type="ECO:0000313" key="11">
    <source>
        <dbReference type="Proteomes" id="UP000192478"/>
    </source>
</evidence>
<dbReference type="Proteomes" id="UP000177894">
    <property type="component" value="Chromosome"/>
</dbReference>
<dbReference type="GO" id="GO:0003677">
    <property type="term" value="F:DNA binding"/>
    <property type="evidence" value="ECO:0007669"/>
    <property type="project" value="UniProtKB-KW"/>
</dbReference>
<keyword evidence="2" id="KW-0229">DNA integration</keyword>
<dbReference type="EMBL" id="CP020559">
    <property type="protein sequence ID" value="ARE86377.1"/>
    <property type="molecule type" value="Genomic_DNA"/>
</dbReference>
<name>A0AAC9RIE5_9CLOT</name>